<dbReference type="RefSeq" id="WP_145387102.1">
    <property type="nucleotide sequence ID" value="NZ_CP037423.1"/>
</dbReference>
<dbReference type="Proteomes" id="UP000319004">
    <property type="component" value="Chromosome"/>
</dbReference>
<accession>A0A518HQR8</accession>
<dbReference type="EMBL" id="CP037423">
    <property type="protein sequence ID" value="QDV43192.1"/>
    <property type="molecule type" value="Genomic_DNA"/>
</dbReference>
<dbReference type="OrthoDB" id="1452819at2"/>
<keyword evidence="2" id="KW-1185">Reference proteome</keyword>
<dbReference type="KEGG" id="snep:Enr13x_30470"/>
<sequence>MTWFEQLTGIKESSPDQVRSELAIDGECIVCPNGQRHRFGTLQVPTLGELRSRVQALDPAPGRVRLSEVVGDVRQMHADVGNAGATFQVASQFNLLEMASPSITPESGVGIYENDRTQGPACAISCGAGTIYRNYFVPIGDQLGQSADRQIDCASDLGSLLGNETQPLWTMENGYLFPSDQGLQDVTATLRSAGEAVRDDYRASLRIGIQSGADVTLPGCSHQVTQLYCSALPVAYGSQPTEQWHDFANLVLEAAYESTFCAAILNAAQTGCNKLYLTLLGGGVFGNRYEWITGAIERAATLYRHADLDVAIVSYGRSNPAVRELMQRC</sequence>
<evidence type="ECO:0008006" key="3">
    <source>
        <dbReference type="Google" id="ProtNLM"/>
    </source>
</evidence>
<dbReference type="PANTHER" id="PTHR35609">
    <property type="entry name" value="MACRO DOMAIN-CONTAINING PROTEIN"/>
    <property type="match status" value="1"/>
</dbReference>
<evidence type="ECO:0000313" key="2">
    <source>
        <dbReference type="Proteomes" id="UP000319004"/>
    </source>
</evidence>
<protein>
    <recommendedName>
        <fullName evidence="3">Macro domain-containing protein</fullName>
    </recommendedName>
</protein>
<organism evidence="1 2">
    <name type="scientific">Stieleria neptunia</name>
    <dbReference type="NCBI Taxonomy" id="2527979"/>
    <lineage>
        <taxon>Bacteria</taxon>
        <taxon>Pseudomonadati</taxon>
        <taxon>Planctomycetota</taxon>
        <taxon>Planctomycetia</taxon>
        <taxon>Pirellulales</taxon>
        <taxon>Pirellulaceae</taxon>
        <taxon>Stieleria</taxon>
    </lineage>
</organism>
<evidence type="ECO:0000313" key="1">
    <source>
        <dbReference type="EMBL" id="QDV43192.1"/>
    </source>
</evidence>
<name>A0A518HQR8_9BACT</name>
<dbReference type="AlphaFoldDB" id="A0A518HQR8"/>
<dbReference type="PANTHER" id="PTHR35609:SF1">
    <property type="entry name" value="MACRO DOMAIN-CONTAINING PROTEIN"/>
    <property type="match status" value="1"/>
</dbReference>
<reference evidence="1 2" key="1">
    <citation type="submission" date="2019-03" db="EMBL/GenBank/DDBJ databases">
        <title>Deep-cultivation of Planctomycetes and their phenomic and genomic characterization uncovers novel biology.</title>
        <authorList>
            <person name="Wiegand S."/>
            <person name="Jogler M."/>
            <person name="Boedeker C."/>
            <person name="Pinto D."/>
            <person name="Vollmers J."/>
            <person name="Rivas-Marin E."/>
            <person name="Kohn T."/>
            <person name="Peeters S.H."/>
            <person name="Heuer A."/>
            <person name="Rast P."/>
            <person name="Oberbeckmann S."/>
            <person name="Bunk B."/>
            <person name="Jeske O."/>
            <person name="Meyerdierks A."/>
            <person name="Storesund J.E."/>
            <person name="Kallscheuer N."/>
            <person name="Luecker S."/>
            <person name="Lage O.M."/>
            <person name="Pohl T."/>
            <person name="Merkel B.J."/>
            <person name="Hornburger P."/>
            <person name="Mueller R.-W."/>
            <person name="Bruemmer F."/>
            <person name="Labrenz M."/>
            <person name="Spormann A.M."/>
            <person name="Op den Camp H."/>
            <person name="Overmann J."/>
            <person name="Amann R."/>
            <person name="Jetten M.S.M."/>
            <person name="Mascher T."/>
            <person name="Medema M.H."/>
            <person name="Devos D.P."/>
            <person name="Kaster A.-K."/>
            <person name="Ovreas L."/>
            <person name="Rohde M."/>
            <person name="Galperin M.Y."/>
            <person name="Jogler C."/>
        </authorList>
    </citation>
    <scope>NUCLEOTIDE SEQUENCE [LARGE SCALE GENOMIC DNA]</scope>
    <source>
        <strain evidence="1 2">Enr13</strain>
    </source>
</reference>
<gene>
    <name evidence="1" type="ORF">Enr13x_30470</name>
</gene>
<proteinExistence type="predicted"/>